<reference evidence="3 5" key="2">
    <citation type="submission" date="2019-03" db="EMBL/GenBank/DDBJ databases">
        <title>Freshwater and sediment microbial communities from various areas in North America, analyzing microbe dynamics in response to fracking.</title>
        <authorList>
            <person name="Lamendella R."/>
        </authorList>
    </citation>
    <scope>NUCLEOTIDE SEQUENCE [LARGE SCALE GENOMIC DNA]</scope>
    <source>
        <strain evidence="3 5">6_TX</strain>
    </source>
</reference>
<dbReference type="RefSeq" id="WP_092846427.1">
    <property type="nucleotide sequence ID" value="NZ_FOPY01000007.1"/>
</dbReference>
<dbReference type="EMBL" id="FOPY01000007">
    <property type="protein sequence ID" value="SFH67200.1"/>
    <property type="molecule type" value="Genomic_DNA"/>
</dbReference>
<dbReference type="Proteomes" id="UP000199040">
    <property type="component" value="Unassembled WGS sequence"/>
</dbReference>
<evidence type="ECO:0000313" key="2">
    <source>
        <dbReference type="EMBL" id="SFH67200.1"/>
    </source>
</evidence>
<dbReference type="SUPFAM" id="SSF52091">
    <property type="entry name" value="SpoIIaa-like"/>
    <property type="match status" value="1"/>
</dbReference>
<dbReference type="OrthoDB" id="6174465at2"/>
<reference evidence="2 4" key="1">
    <citation type="submission" date="2016-10" db="EMBL/GenBank/DDBJ databases">
        <authorList>
            <person name="de Groot N.N."/>
        </authorList>
    </citation>
    <scope>NUCLEOTIDE SEQUENCE [LARGE SCALE GENOMIC DNA]</scope>
    <source>
        <strain evidence="2 4">CGMCC 1.6848</strain>
    </source>
</reference>
<dbReference type="AlphaFoldDB" id="A0A1I3BYE2"/>
<dbReference type="Pfam" id="PF13466">
    <property type="entry name" value="STAS_2"/>
    <property type="match status" value="1"/>
</dbReference>
<dbReference type="EMBL" id="SOEC01000005">
    <property type="protein sequence ID" value="TDX30298.1"/>
    <property type="molecule type" value="Genomic_DNA"/>
</dbReference>
<proteinExistence type="predicted"/>
<name>A0A1I3BYE2_9GAMM</name>
<evidence type="ECO:0000313" key="5">
    <source>
        <dbReference type="Proteomes" id="UP000294489"/>
    </source>
</evidence>
<evidence type="ECO:0000313" key="4">
    <source>
        <dbReference type="Proteomes" id="UP000199040"/>
    </source>
</evidence>
<dbReference type="InterPro" id="IPR036513">
    <property type="entry name" value="STAS_dom_sf"/>
</dbReference>
<dbReference type="STRING" id="442341.SAMN04487959_107214"/>
<protein>
    <submittedName>
        <fullName evidence="2">Phospholipid transport system transporter-binding protein</fullName>
    </submittedName>
</protein>
<evidence type="ECO:0000259" key="1">
    <source>
        <dbReference type="Pfam" id="PF13466"/>
    </source>
</evidence>
<feature type="domain" description="MlaB-like STAS" evidence="1">
    <location>
        <begin position="18"/>
        <end position="100"/>
    </location>
</feature>
<evidence type="ECO:0000313" key="3">
    <source>
        <dbReference type="EMBL" id="TDX30298.1"/>
    </source>
</evidence>
<organism evidence="2 4">
    <name type="scientific">Modicisalibacter xianhensis</name>
    <dbReference type="NCBI Taxonomy" id="442341"/>
    <lineage>
        <taxon>Bacteria</taxon>
        <taxon>Pseudomonadati</taxon>
        <taxon>Pseudomonadota</taxon>
        <taxon>Gammaproteobacteria</taxon>
        <taxon>Oceanospirillales</taxon>
        <taxon>Halomonadaceae</taxon>
        <taxon>Modicisalibacter</taxon>
    </lineage>
</organism>
<keyword evidence="4" id="KW-1185">Reference proteome</keyword>
<dbReference type="Proteomes" id="UP000294489">
    <property type="component" value="Unassembled WGS sequence"/>
</dbReference>
<accession>A0A1I3BYE2</accession>
<gene>
    <name evidence="3" type="ORF">DFO67_10585</name>
    <name evidence="2" type="ORF">SAMN04487959_107214</name>
</gene>
<dbReference type="InterPro" id="IPR058548">
    <property type="entry name" value="MlaB-like_STAS"/>
</dbReference>
<dbReference type="Gene3D" id="3.30.750.24">
    <property type="entry name" value="STAS domain"/>
    <property type="match status" value="1"/>
</dbReference>
<sequence>MTSLLQGAGRLEVNGNVLVASGEAGFDVAADLAEKGCEWLVQQPSGSDVGFDLSGIDQASSAALSVMLEWLRCARRQDLVVSHIRLSSPLSRLTAMAGLDRLLPEERAETAH</sequence>